<organism evidence="2">
    <name type="scientific">Sesamum radiatum</name>
    <name type="common">Black benniseed</name>
    <dbReference type="NCBI Taxonomy" id="300843"/>
    <lineage>
        <taxon>Eukaryota</taxon>
        <taxon>Viridiplantae</taxon>
        <taxon>Streptophyta</taxon>
        <taxon>Embryophyta</taxon>
        <taxon>Tracheophyta</taxon>
        <taxon>Spermatophyta</taxon>
        <taxon>Magnoliopsida</taxon>
        <taxon>eudicotyledons</taxon>
        <taxon>Gunneridae</taxon>
        <taxon>Pentapetalae</taxon>
        <taxon>asterids</taxon>
        <taxon>lamiids</taxon>
        <taxon>Lamiales</taxon>
        <taxon>Pedaliaceae</taxon>
        <taxon>Sesamum</taxon>
    </lineage>
</organism>
<protein>
    <submittedName>
        <fullName evidence="2">Uncharacterized protein</fullName>
    </submittedName>
</protein>
<gene>
    <name evidence="2" type="ORF">Sradi_1589800</name>
</gene>
<accession>A0AAW2UDB9</accession>
<reference evidence="2" key="2">
    <citation type="journal article" date="2024" name="Plant">
        <title>Genomic evolution and insights into agronomic trait innovations of Sesamum species.</title>
        <authorList>
            <person name="Miao H."/>
            <person name="Wang L."/>
            <person name="Qu L."/>
            <person name="Liu H."/>
            <person name="Sun Y."/>
            <person name="Le M."/>
            <person name="Wang Q."/>
            <person name="Wei S."/>
            <person name="Zheng Y."/>
            <person name="Lin W."/>
            <person name="Duan Y."/>
            <person name="Cao H."/>
            <person name="Xiong S."/>
            <person name="Wang X."/>
            <person name="Wei L."/>
            <person name="Li C."/>
            <person name="Ma Q."/>
            <person name="Ju M."/>
            <person name="Zhao R."/>
            <person name="Li G."/>
            <person name="Mu C."/>
            <person name="Tian Q."/>
            <person name="Mei H."/>
            <person name="Zhang T."/>
            <person name="Gao T."/>
            <person name="Zhang H."/>
        </authorList>
    </citation>
    <scope>NUCLEOTIDE SEQUENCE</scope>
    <source>
        <strain evidence="2">G02</strain>
    </source>
</reference>
<dbReference type="AlphaFoldDB" id="A0AAW2UDB9"/>
<proteinExistence type="predicted"/>
<feature type="region of interest" description="Disordered" evidence="1">
    <location>
        <begin position="100"/>
        <end position="128"/>
    </location>
</feature>
<comment type="caution">
    <text evidence="2">The sequence shown here is derived from an EMBL/GenBank/DDBJ whole genome shotgun (WGS) entry which is preliminary data.</text>
</comment>
<evidence type="ECO:0000256" key="1">
    <source>
        <dbReference type="SAM" id="MobiDB-lite"/>
    </source>
</evidence>
<name>A0AAW2UDB9_SESRA</name>
<reference evidence="2" key="1">
    <citation type="submission" date="2020-06" db="EMBL/GenBank/DDBJ databases">
        <authorList>
            <person name="Li T."/>
            <person name="Hu X."/>
            <person name="Zhang T."/>
            <person name="Song X."/>
            <person name="Zhang H."/>
            <person name="Dai N."/>
            <person name="Sheng W."/>
            <person name="Hou X."/>
            <person name="Wei L."/>
        </authorList>
    </citation>
    <scope>NUCLEOTIDE SEQUENCE</scope>
    <source>
        <strain evidence="2">G02</strain>
        <tissue evidence="2">Leaf</tissue>
    </source>
</reference>
<dbReference type="EMBL" id="JACGWJ010000006">
    <property type="protein sequence ID" value="KAL0413881.1"/>
    <property type="molecule type" value="Genomic_DNA"/>
</dbReference>
<evidence type="ECO:0000313" key="2">
    <source>
        <dbReference type="EMBL" id="KAL0413881.1"/>
    </source>
</evidence>
<sequence length="128" mass="14585">MVGDGSKIRIWHDKWLSRGLSFRIQTVRNTLEENTMVAELIDTNDREWKDDLVRTVFQLYDAETILSIPLGRDCANKLVWHLSKNGKFSVNSSYNLAKSMNSGEEGECSHREPTINGISLGRPKSCQE</sequence>